<dbReference type="RefSeq" id="WP_350347325.1">
    <property type="nucleotide sequence ID" value="NZ_CP158374.1"/>
</dbReference>
<dbReference type="InterPro" id="IPR051922">
    <property type="entry name" value="Bact_Sporulation_Assoc"/>
</dbReference>
<organism evidence="2">
    <name type="scientific">Agromyces sp. G08B096</name>
    <dbReference type="NCBI Taxonomy" id="3156399"/>
    <lineage>
        <taxon>Bacteria</taxon>
        <taxon>Bacillati</taxon>
        <taxon>Actinomycetota</taxon>
        <taxon>Actinomycetes</taxon>
        <taxon>Micrococcales</taxon>
        <taxon>Microbacteriaceae</taxon>
        <taxon>Agromyces</taxon>
    </lineage>
</organism>
<name>A0AAU7W4D1_9MICO</name>
<feature type="region of interest" description="Disordered" evidence="1">
    <location>
        <begin position="1"/>
        <end position="60"/>
    </location>
</feature>
<dbReference type="PANTHER" id="PTHR30032">
    <property type="entry name" value="N-ACETYLMURAMOYL-L-ALANINE AMIDASE-RELATED"/>
    <property type="match status" value="1"/>
</dbReference>
<evidence type="ECO:0000313" key="2">
    <source>
        <dbReference type="EMBL" id="XBX81303.1"/>
    </source>
</evidence>
<dbReference type="Gene3D" id="3.40.50.12090">
    <property type="match status" value="2"/>
</dbReference>
<dbReference type="GO" id="GO:0030288">
    <property type="term" value="C:outer membrane-bounded periplasmic space"/>
    <property type="evidence" value="ECO:0007669"/>
    <property type="project" value="TreeGrafter"/>
</dbReference>
<protein>
    <submittedName>
        <fullName evidence="2">Cell wall-binding repeat-containing protein</fullName>
    </submittedName>
</protein>
<evidence type="ECO:0000256" key="1">
    <source>
        <dbReference type="SAM" id="MobiDB-lite"/>
    </source>
</evidence>
<dbReference type="EMBL" id="CP158374">
    <property type="protein sequence ID" value="XBX81303.1"/>
    <property type="molecule type" value="Genomic_DNA"/>
</dbReference>
<dbReference type="PANTHER" id="PTHR30032:SF4">
    <property type="entry name" value="AMIDASE ENHANCER"/>
    <property type="match status" value="1"/>
</dbReference>
<dbReference type="AlphaFoldDB" id="A0AAU7W4D1"/>
<gene>
    <name evidence="2" type="ORF">ABIQ69_11850</name>
</gene>
<accession>A0AAU7W4D1</accession>
<reference evidence="2" key="1">
    <citation type="submission" date="2024-05" db="EMBL/GenBank/DDBJ databases">
        <authorList>
            <person name="Yu L."/>
        </authorList>
    </citation>
    <scope>NUCLEOTIDE SEQUENCE</scope>
    <source>
        <strain evidence="2">G08B096</strain>
    </source>
</reference>
<proteinExistence type="predicted"/>
<dbReference type="Pfam" id="PF04122">
    <property type="entry name" value="CW_binding_2"/>
    <property type="match status" value="3"/>
</dbReference>
<dbReference type="InterPro" id="IPR007253">
    <property type="entry name" value="Cell_wall-bd_2"/>
</dbReference>
<sequence length="606" mass="62458">MGEPEDPAAPTESPVPTETPGPTETPLPTAEPIQGEPGEGTEPQASEPAGPSIQPAPPLVDAGSAKAELFTAAAAPTFSPGNLISDFNFFNSWAMTEAEIQAFLQSKVGSCANSNCLAALRIDTPNASWSFGTCSPYSGAPGESAARIIYKVQRACGLSAKVILVTLQKEQGLITKSAPTSLELRKAMGMGCPDTSVCDSQYYGFFNQVYAAARQLTWYTNPGSSMYQSGKYAVGQVRPIQYHPNTACGAPGVYISNIATAALYWYTPYQPNAASLAAGWGASSDPCASYGNRNFWNYYNAWFGNPTTAPNPAATRLGGADRFDTAVSISKSSYPTTAPIVYVTTGGNYPDALAAGGAAAVQGGPLLLTDPGYVPAATTAELQRLKPSSIVLVGGPAAVSPAVQSELSKLAPVTRIAGADRYETAKLVAQRAFGSATTAYLATGMDFPDALSASAAAGAQRVPVLLTNGALPAVDPVTITTLRTLGITSVKLVGGTAAISAGVEQGLVAAGITVQRLAGPDRYRTSVAINRDAFPNAARMYVATGVSFPDALAGSAAAGKSRAPLYVSFADCVAPELREDAVKASSLMLLGGPEVITDRVAYLAVC</sequence>